<dbReference type="RefSeq" id="WP_197922562.1">
    <property type="nucleotide sequence ID" value="NZ_CAWPTA010000009.1"/>
</dbReference>
<evidence type="ECO:0000313" key="2">
    <source>
        <dbReference type="EMBL" id="MBH5323549.1"/>
    </source>
</evidence>
<dbReference type="InterPro" id="IPR009875">
    <property type="entry name" value="PilZ_domain"/>
</dbReference>
<dbReference type="EMBL" id="JAEANY010000004">
    <property type="protein sequence ID" value="MBH5323549.1"/>
    <property type="molecule type" value="Genomic_DNA"/>
</dbReference>
<evidence type="ECO:0000259" key="1">
    <source>
        <dbReference type="Pfam" id="PF07238"/>
    </source>
</evidence>
<proteinExistence type="predicted"/>
<comment type="caution">
    <text evidence="2">The sequence shown here is derived from an EMBL/GenBank/DDBJ whole genome shotgun (WGS) entry which is preliminary data.</text>
</comment>
<organism evidence="2 3">
    <name type="scientific">Aurantiacibacter sediminis</name>
    <dbReference type="NCBI Taxonomy" id="2793064"/>
    <lineage>
        <taxon>Bacteria</taxon>
        <taxon>Pseudomonadati</taxon>
        <taxon>Pseudomonadota</taxon>
        <taxon>Alphaproteobacteria</taxon>
        <taxon>Sphingomonadales</taxon>
        <taxon>Erythrobacteraceae</taxon>
        <taxon>Aurantiacibacter</taxon>
    </lineage>
</organism>
<reference evidence="2 3" key="1">
    <citation type="submission" date="2020-11" db="EMBL/GenBank/DDBJ databases">
        <title>Erythrobacter sediminis sp. nov., a marine bacterium from a tidal flat of Garorim Bay.</title>
        <authorList>
            <person name="Kim D."/>
            <person name="Yoo Y."/>
            <person name="Kim J.-J."/>
        </authorList>
    </citation>
    <scope>NUCLEOTIDE SEQUENCE [LARGE SCALE GENOMIC DNA]</scope>
    <source>
        <strain evidence="2 3">JGD-13</strain>
    </source>
</reference>
<name>A0ABS0N6V5_9SPHN</name>
<protein>
    <submittedName>
        <fullName evidence="2">PilZ domain-containing protein</fullName>
    </submittedName>
</protein>
<dbReference type="Pfam" id="PF07238">
    <property type="entry name" value="PilZ"/>
    <property type="match status" value="1"/>
</dbReference>
<accession>A0ABS0N6V5</accession>
<sequence>MASAALDKQELRIKCRSRRGMSADLEVLDLSIGGAMVEARGWSASPGDRVLVTLPGLSAQPAELVWNEDGRAGIAFEQPLHETVFDKFAAQLSG</sequence>
<evidence type="ECO:0000313" key="3">
    <source>
        <dbReference type="Proteomes" id="UP000602442"/>
    </source>
</evidence>
<feature type="domain" description="PilZ" evidence="1">
    <location>
        <begin position="24"/>
        <end position="83"/>
    </location>
</feature>
<dbReference type="SUPFAM" id="SSF141371">
    <property type="entry name" value="PilZ domain-like"/>
    <property type="match status" value="1"/>
</dbReference>
<dbReference type="Proteomes" id="UP000602442">
    <property type="component" value="Unassembled WGS sequence"/>
</dbReference>
<keyword evidence="3" id="KW-1185">Reference proteome</keyword>
<gene>
    <name evidence="2" type="ORF">I5L03_13245</name>
</gene>